<dbReference type="EC" id="5.4.99.-" evidence="6"/>
<keyword evidence="3 6" id="KW-0413">Isomerase</keyword>
<gene>
    <name evidence="8" type="ORF">EM808_03425</name>
</gene>
<dbReference type="GO" id="GO:0009982">
    <property type="term" value="F:pseudouridine synthase activity"/>
    <property type="evidence" value="ECO:0007669"/>
    <property type="project" value="InterPro"/>
</dbReference>
<dbReference type="InterPro" id="IPR050188">
    <property type="entry name" value="RluA_PseudoU_synthase"/>
</dbReference>
<dbReference type="InterPro" id="IPR006224">
    <property type="entry name" value="PsdUridine_synth_RluA-like_CS"/>
</dbReference>
<dbReference type="GO" id="GO:0003723">
    <property type="term" value="F:RNA binding"/>
    <property type="evidence" value="ECO:0007669"/>
    <property type="project" value="UniProtKB-KW"/>
</dbReference>
<evidence type="ECO:0000313" key="9">
    <source>
        <dbReference type="Proteomes" id="UP000288024"/>
    </source>
</evidence>
<organism evidence="8 9">
    <name type="scientific">Niallia taxi</name>
    <dbReference type="NCBI Taxonomy" id="2499688"/>
    <lineage>
        <taxon>Bacteria</taxon>
        <taxon>Bacillati</taxon>
        <taxon>Bacillota</taxon>
        <taxon>Bacilli</taxon>
        <taxon>Bacillales</taxon>
        <taxon>Bacillaceae</taxon>
        <taxon>Niallia</taxon>
    </lineage>
</organism>
<evidence type="ECO:0000256" key="4">
    <source>
        <dbReference type="PIRSR" id="PIRSR606225-1"/>
    </source>
</evidence>
<name>A0A3S2XC81_9BACI</name>
<dbReference type="PROSITE" id="PS50889">
    <property type="entry name" value="S4"/>
    <property type="match status" value="1"/>
</dbReference>
<proteinExistence type="inferred from homology"/>
<dbReference type="NCBIfam" id="TIGR00005">
    <property type="entry name" value="rluA_subfam"/>
    <property type="match status" value="1"/>
</dbReference>
<dbReference type="Proteomes" id="UP000288024">
    <property type="component" value="Unassembled WGS sequence"/>
</dbReference>
<feature type="domain" description="Pseudouridine synthase RsuA/RluA-like" evidence="7">
    <location>
        <begin position="81"/>
        <end position="230"/>
    </location>
</feature>
<evidence type="ECO:0000256" key="1">
    <source>
        <dbReference type="ARBA" id="ARBA00000073"/>
    </source>
</evidence>
<feature type="active site" evidence="4">
    <location>
        <position position="127"/>
    </location>
</feature>
<dbReference type="InterPro" id="IPR020103">
    <property type="entry name" value="PsdUridine_synth_cat_dom_sf"/>
</dbReference>
<dbReference type="FunFam" id="3.30.2350.10:FF:000005">
    <property type="entry name" value="Pseudouridine synthase"/>
    <property type="match status" value="1"/>
</dbReference>
<comment type="catalytic activity">
    <reaction evidence="1 6">
        <text>a uridine in RNA = a pseudouridine in RNA</text>
        <dbReference type="Rhea" id="RHEA:48348"/>
        <dbReference type="Rhea" id="RHEA-COMP:12068"/>
        <dbReference type="Rhea" id="RHEA-COMP:12069"/>
        <dbReference type="ChEBI" id="CHEBI:65314"/>
        <dbReference type="ChEBI" id="CHEBI:65315"/>
    </reaction>
</comment>
<dbReference type="RefSeq" id="WP_127736710.1">
    <property type="nucleotide sequence ID" value="NZ_JAMAVA010000004.1"/>
</dbReference>
<dbReference type="GO" id="GO:0000455">
    <property type="term" value="P:enzyme-directed rRNA pseudouridine synthesis"/>
    <property type="evidence" value="ECO:0007669"/>
    <property type="project" value="TreeGrafter"/>
</dbReference>
<dbReference type="PROSITE" id="PS01129">
    <property type="entry name" value="PSI_RLU"/>
    <property type="match status" value="1"/>
</dbReference>
<comment type="caution">
    <text evidence="8">The sequence shown here is derived from an EMBL/GenBank/DDBJ whole genome shotgun (WGS) entry which is preliminary data.</text>
</comment>
<evidence type="ECO:0000256" key="2">
    <source>
        <dbReference type="ARBA" id="ARBA00010876"/>
    </source>
</evidence>
<dbReference type="Gene3D" id="3.30.2350.10">
    <property type="entry name" value="Pseudouridine synthase"/>
    <property type="match status" value="1"/>
</dbReference>
<evidence type="ECO:0000256" key="3">
    <source>
        <dbReference type="ARBA" id="ARBA00023235"/>
    </source>
</evidence>
<dbReference type="PANTHER" id="PTHR21600">
    <property type="entry name" value="MITOCHONDRIAL RNA PSEUDOURIDINE SYNTHASE"/>
    <property type="match status" value="1"/>
</dbReference>
<evidence type="ECO:0000256" key="6">
    <source>
        <dbReference type="RuleBase" id="RU362028"/>
    </source>
</evidence>
<comment type="similarity">
    <text evidence="2 6">Belongs to the pseudouridine synthase RluA family.</text>
</comment>
<dbReference type="PANTHER" id="PTHR21600:SF35">
    <property type="entry name" value="PSEUDOURIDINE SYNTHASE"/>
    <property type="match status" value="1"/>
</dbReference>
<dbReference type="InterPro" id="IPR006225">
    <property type="entry name" value="PsdUridine_synth_RluC/D"/>
</dbReference>
<accession>A0A3S2XC81</accession>
<dbReference type="AlphaFoldDB" id="A0A3S2XC81"/>
<evidence type="ECO:0000259" key="7">
    <source>
        <dbReference type="Pfam" id="PF00849"/>
    </source>
</evidence>
<sequence length="285" mass="31799">MEEDRELLLKEFLKEKSISKSALTDIKFKGGKITVNELEQNVRYKVKKGDRISVSFPVEKPSAGLVPEEIPLEIIYEDDVLLIVVKPSGMNTIPSREHPAGSLANAIFGYYTKRKIAATTHIVTRLDRDTSGIVLIAKHRHIHHLLSEQQKGGLVKRNYTAFAEGVFTEMHGTIDAPIGRCGDSIITREVREDGQTAITHFHVLSQYKAFAAVGLSLETGRTHQIRVHLSYIGHPLVGDDLYGGARSDMGRQALHCSRLAFIHPISGRDIEFSIDLPKDMKKLIL</sequence>
<keyword evidence="5" id="KW-0694">RNA-binding</keyword>
<reference evidence="8 9" key="1">
    <citation type="submission" date="2019-01" db="EMBL/GenBank/DDBJ databases">
        <title>Bacillus sp. M5HDSG1-1, whole genome shotgun sequence.</title>
        <authorList>
            <person name="Tuo L."/>
        </authorList>
    </citation>
    <scope>NUCLEOTIDE SEQUENCE [LARGE SCALE GENOMIC DNA]</scope>
    <source>
        <strain evidence="8 9">M5HDSG1-1</strain>
    </source>
</reference>
<dbReference type="CDD" id="cd00165">
    <property type="entry name" value="S4"/>
    <property type="match status" value="1"/>
</dbReference>
<evidence type="ECO:0000256" key="5">
    <source>
        <dbReference type="PROSITE-ProRule" id="PRU00182"/>
    </source>
</evidence>
<evidence type="ECO:0000313" key="8">
    <source>
        <dbReference type="EMBL" id="RVT67832.1"/>
    </source>
</evidence>
<keyword evidence="9" id="KW-1185">Reference proteome</keyword>
<dbReference type="EMBL" id="RZTZ01000001">
    <property type="protein sequence ID" value="RVT67832.1"/>
    <property type="molecule type" value="Genomic_DNA"/>
</dbReference>
<dbReference type="CDD" id="cd02869">
    <property type="entry name" value="PseudoU_synth_RluA_like"/>
    <property type="match status" value="1"/>
</dbReference>
<dbReference type="GO" id="GO:0140098">
    <property type="term" value="F:catalytic activity, acting on RNA"/>
    <property type="evidence" value="ECO:0007669"/>
    <property type="project" value="UniProtKB-ARBA"/>
</dbReference>
<dbReference type="InterPro" id="IPR006145">
    <property type="entry name" value="PsdUridine_synth_RsuA/RluA"/>
</dbReference>
<comment type="function">
    <text evidence="6">Responsible for synthesis of pseudouridine from uracil.</text>
</comment>
<dbReference type="Pfam" id="PF00849">
    <property type="entry name" value="PseudoU_synth_2"/>
    <property type="match status" value="1"/>
</dbReference>
<protein>
    <recommendedName>
        <fullName evidence="6">Pseudouridine synthase</fullName>
        <ecNumber evidence="6">5.4.99.-</ecNumber>
    </recommendedName>
</protein>
<dbReference type="SUPFAM" id="SSF55120">
    <property type="entry name" value="Pseudouridine synthase"/>
    <property type="match status" value="1"/>
</dbReference>